<dbReference type="STRING" id="1121316.SAMN02745207_00213"/>
<evidence type="ECO:0000313" key="16">
    <source>
        <dbReference type="Proteomes" id="UP000184447"/>
    </source>
</evidence>
<comment type="activity regulation">
    <text evidence="11">Activated by phosphorylation and inhibited by fructose 1,6-bisphosphate (FBP).</text>
</comment>
<feature type="binding site" evidence="11">
    <location>
        <position position="243"/>
    </location>
    <ligand>
        <name>sn-glycerol 3-phosphate</name>
        <dbReference type="ChEBI" id="CHEBI:57597"/>
    </ligand>
</feature>
<dbReference type="PIRSF" id="PIRSF000538">
    <property type="entry name" value="GlpK"/>
    <property type="match status" value="1"/>
</dbReference>
<feature type="binding site" evidence="11">
    <location>
        <position position="134"/>
    </location>
    <ligand>
        <name>glycerol</name>
        <dbReference type="ChEBI" id="CHEBI:17754"/>
    </ligand>
</feature>
<evidence type="ECO:0000256" key="1">
    <source>
        <dbReference type="ARBA" id="ARBA00005190"/>
    </source>
</evidence>
<dbReference type="InterPro" id="IPR000577">
    <property type="entry name" value="Carb_kinase_FGGY"/>
</dbReference>
<comment type="catalytic activity">
    <reaction evidence="8 11">
        <text>glycerol + ATP = sn-glycerol 3-phosphate + ADP + H(+)</text>
        <dbReference type="Rhea" id="RHEA:21644"/>
        <dbReference type="ChEBI" id="CHEBI:15378"/>
        <dbReference type="ChEBI" id="CHEBI:17754"/>
        <dbReference type="ChEBI" id="CHEBI:30616"/>
        <dbReference type="ChEBI" id="CHEBI:57597"/>
        <dbReference type="ChEBI" id="CHEBI:456216"/>
        <dbReference type="EC" id="2.7.1.30"/>
    </reaction>
</comment>
<dbReference type="Pfam" id="PF02782">
    <property type="entry name" value="FGGY_C"/>
    <property type="match status" value="1"/>
</dbReference>
<feature type="binding site" evidence="11">
    <location>
        <position position="83"/>
    </location>
    <ligand>
        <name>sn-glycerol 3-phosphate</name>
        <dbReference type="ChEBI" id="CHEBI:57597"/>
    </ligand>
</feature>
<dbReference type="PANTHER" id="PTHR10196">
    <property type="entry name" value="SUGAR KINASE"/>
    <property type="match status" value="1"/>
</dbReference>
<reference evidence="15 16" key="1">
    <citation type="submission" date="2016-11" db="EMBL/GenBank/DDBJ databases">
        <authorList>
            <person name="Jaros S."/>
            <person name="Januszkiewicz K."/>
            <person name="Wedrychowicz H."/>
        </authorList>
    </citation>
    <scope>NUCLEOTIDE SEQUENCE [LARGE SCALE GENOMIC DNA]</scope>
    <source>
        <strain evidence="15 16">DSM 8605</strain>
    </source>
</reference>
<dbReference type="FunFam" id="3.30.420.40:FF:000007">
    <property type="entry name" value="Glycerol kinase"/>
    <property type="match status" value="1"/>
</dbReference>
<gene>
    <name evidence="11" type="primary">glpK</name>
    <name evidence="15" type="ORF">SAMN02745207_00213</name>
</gene>
<keyword evidence="3 11" id="KW-0808">Transferase</keyword>
<dbReference type="GO" id="GO:0004370">
    <property type="term" value="F:glycerol kinase activity"/>
    <property type="evidence" value="ECO:0007669"/>
    <property type="project" value="UniProtKB-UniRule"/>
</dbReference>
<dbReference type="InterPro" id="IPR043129">
    <property type="entry name" value="ATPase_NBD"/>
</dbReference>
<feature type="binding site" evidence="11">
    <location>
        <position position="12"/>
    </location>
    <ligand>
        <name>sn-glycerol 3-phosphate</name>
        <dbReference type="ChEBI" id="CHEBI:57597"/>
    </ligand>
</feature>
<dbReference type="OrthoDB" id="9805576at2"/>
<dbReference type="CDD" id="cd07786">
    <property type="entry name" value="FGGY_EcGK_like"/>
    <property type="match status" value="1"/>
</dbReference>
<evidence type="ECO:0000256" key="3">
    <source>
        <dbReference type="ARBA" id="ARBA00022679"/>
    </source>
</evidence>
<dbReference type="InterPro" id="IPR005999">
    <property type="entry name" value="Glycerol_kin"/>
</dbReference>
<dbReference type="InterPro" id="IPR018483">
    <property type="entry name" value="Carb_kinase_FGGY_CS"/>
</dbReference>
<proteinExistence type="inferred from homology"/>
<feature type="binding site" evidence="11">
    <location>
        <position position="83"/>
    </location>
    <ligand>
        <name>glycerol</name>
        <dbReference type="ChEBI" id="CHEBI:17754"/>
    </ligand>
</feature>
<keyword evidence="5 11" id="KW-0418">Kinase</keyword>
<name>A0A1M5QNV8_9CLOT</name>
<dbReference type="RefSeq" id="WP_073336088.1">
    <property type="nucleotide sequence ID" value="NZ_FQXM01000002.1"/>
</dbReference>
<dbReference type="Pfam" id="PF00370">
    <property type="entry name" value="FGGY_N"/>
    <property type="match status" value="1"/>
</dbReference>
<feature type="binding site" evidence="11">
    <location>
        <position position="308"/>
    </location>
    <ligand>
        <name>ATP</name>
        <dbReference type="ChEBI" id="CHEBI:30616"/>
    </ligand>
</feature>
<dbReference type="SUPFAM" id="SSF53067">
    <property type="entry name" value="Actin-like ATPase domain"/>
    <property type="match status" value="2"/>
</dbReference>
<evidence type="ECO:0000256" key="6">
    <source>
        <dbReference type="ARBA" id="ARBA00022798"/>
    </source>
</evidence>
<dbReference type="EC" id="2.7.1.30" evidence="11"/>
<evidence type="ECO:0000256" key="10">
    <source>
        <dbReference type="ARBA" id="ARBA00063665"/>
    </source>
</evidence>
<accession>A0A1M5QNV8</accession>
<evidence type="ECO:0000256" key="8">
    <source>
        <dbReference type="ARBA" id="ARBA00052101"/>
    </source>
</evidence>
<evidence type="ECO:0000256" key="9">
    <source>
        <dbReference type="ARBA" id="ARBA00054633"/>
    </source>
</evidence>
<comment type="similarity">
    <text evidence="2 11 12">Belongs to the FGGY kinase family.</text>
</comment>
<feature type="binding site" evidence="11">
    <location>
        <position position="265"/>
    </location>
    <ligand>
        <name>ADP</name>
        <dbReference type="ChEBI" id="CHEBI:456216"/>
    </ligand>
</feature>
<keyword evidence="6 11" id="KW-0319">Glycerol metabolism</keyword>
<evidence type="ECO:0000256" key="11">
    <source>
        <dbReference type="HAMAP-Rule" id="MF_00186"/>
    </source>
</evidence>
<evidence type="ECO:0000313" key="15">
    <source>
        <dbReference type="EMBL" id="SHH15782.1"/>
    </source>
</evidence>
<dbReference type="HAMAP" id="MF_00186">
    <property type="entry name" value="Glycerol_kin"/>
    <property type="match status" value="1"/>
</dbReference>
<feature type="binding site" evidence="11">
    <location>
        <position position="244"/>
    </location>
    <ligand>
        <name>glycerol</name>
        <dbReference type="ChEBI" id="CHEBI:17754"/>
    </ligand>
</feature>
<dbReference type="GO" id="GO:0006072">
    <property type="term" value="P:glycerol-3-phosphate metabolic process"/>
    <property type="evidence" value="ECO:0007669"/>
    <property type="project" value="InterPro"/>
</dbReference>
<dbReference type="Proteomes" id="UP000184447">
    <property type="component" value="Unassembled WGS sequence"/>
</dbReference>
<evidence type="ECO:0000259" key="13">
    <source>
        <dbReference type="Pfam" id="PF00370"/>
    </source>
</evidence>
<keyword evidence="4 11" id="KW-0547">Nucleotide-binding</keyword>
<dbReference type="InterPro" id="IPR018485">
    <property type="entry name" value="FGGY_C"/>
</dbReference>
<feature type="binding site" evidence="11">
    <location>
        <position position="14"/>
    </location>
    <ligand>
        <name>ATP</name>
        <dbReference type="ChEBI" id="CHEBI:30616"/>
    </ligand>
</feature>
<feature type="binding site" evidence="11">
    <location>
        <position position="12"/>
    </location>
    <ligand>
        <name>ADP</name>
        <dbReference type="ChEBI" id="CHEBI:456216"/>
    </ligand>
</feature>
<dbReference type="NCBIfam" id="TIGR01311">
    <property type="entry name" value="glycerol_kin"/>
    <property type="match status" value="1"/>
</dbReference>
<dbReference type="GO" id="GO:0005829">
    <property type="term" value="C:cytosol"/>
    <property type="evidence" value="ECO:0007669"/>
    <property type="project" value="TreeGrafter"/>
</dbReference>
<evidence type="ECO:0000256" key="4">
    <source>
        <dbReference type="ARBA" id="ARBA00022741"/>
    </source>
</evidence>
<dbReference type="UniPathway" id="UPA00618">
    <property type="reaction ID" value="UER00672"/>
</dbReference>
<dbReference type="FunFam" id="3.30.420.40:FF:000008">
    <property type="entry name" value="Glycerol kinase"/>
    <property type="match status" value="1"/>
</dbReference>
<dbReference type="PROSITE" id="PS00445">
    <property type="entry name" value="FGGY_KINASES_2"/>
    <property type="match status" value="1"/>
</dbReference>
<dbReference type="NCBIfam" id="NF000756">
    <property type="entry name" value="PRK00047.1"/>
    <property type="match status" value="1"/>
</dbReference>
<dbReference type="AlphaFoldDB" id="A0A1M5QNV8"/>
<feature type="binding site" evidence="11">
    <location>
        <position position="409"/>
    </location>
    <ligand>
        <name>ATP</name>
        <dbReference type="ChEBI" id="CHEBI:30616"/>
    </ligand>
</feature>
<dbReference type="GO" id="GO:0005524">
    <property type="term" value="F:ATP binding"/>
    <property type="evidence" value="ECO:0007669"/>
    <property type="project" value="UniProtKB-UniRule"/>
</dbReference>
<dbReference type="GO" id="GO:0019563">
    <property type="term" value="P:glycerol catabolic process"/>
    <property type="evidence" value="ECO:0007669"/>
    <property type="project" value="UniProtKB-UniRule"/>
</dbReference>
<dbReference type="InterPro" id="IPR018484">
    <property type="entry name" value="FGGY_N"/>
</dbReference>
<feature type="binding site" evidence="11">
    <location>
        <position position="82"/>
    </location>
    <ligand>
        <name>glycerol</name>
        <dbReference type="ChEBI" id="CHEBI:17754"/>
    </ligand>
</feature>
<feature type="binding site" evidence="11">
    <location>
        <position position="413"/>
    </location>
    <ligand>
        <name>ADP</name>
        <dbReference type="ChEBI" id="CHEBI:456216"/>
    </ligand>
</feature>
<feature type="binding site" evidence="11">
    <location>
        <position position="82"/>
    </location>
    <ligand>
        <name>sn-glycerol 3-phosphate</name>
        <dbReference type="ChEBI" id="CHEBI:57597"/>
    </ligand>
</feature>
<evidence type="ECO:0000256" key="12">
    <source>
        <dbReference type="RuleBase" id="RU003733"/>
    </source>
</evidence>
<dbReference type="PANTHER" id="PTHR10196:SF69">
    <property type="entry name" value="GLYCEROL KINASE"/>
    <property type="match status" value="1"/>
</dbReference>
<feature type="binding site" evidence="11">
    <location>
        <position position="13"/>
    </location>
    <ligand>
        <name>ATP</name>
        <dbReference type="ChEBI" id="CHEBI:30616"/>
    </ligand>
</feature>
<evidence type="ECO:0000259" key="14">
    <source>
        <dbReference type="Pfam" id="PF02782"/>
    </source>
</evidence>
<comment type="subunit">
    <text evidence="10 11">Homotetramer and homodimer (in equilibrium).</text>
</comment>
<dbReference type="EMBL" id="FQXM01000002">
    <property type="protein sequence ID" value="SHH15782.1"/>
    <property type="molecule type" value="Genomic_DNA"/>
</dbReference>
<dbReference type="PROSITE" id="PS00933">
    <property type="entry name" value="FGGY_KINASES_1"/>
    <property type="match status" value="1"/>
</dbReference>
<keyword evidence="16" id="KW-1185">Reference proteome</keyword>
<dbReference type="Gene3D" id="3.30.420.40">
    <property type="match status" value="2"/>
</dbReference>
<protein>
    <recommendedName>
        <fullName evidence="11">Glycerol kinase</fullName>
        <ecNumber evidence="11">2.7.1.30</ecNumber>
    </recommendedName>
    <alternativeName>
        <fullName evidence="11">ATP:glycerol 3-phosphotransferase</fullName>
    </alternativeName>
    <alternativeName>
        <fullName evidence="11">Glycerokinase</fullName>
        <shortName evidence="11">GK</shortName>
    </alternativeName>
</protein>
<feature type="binding site" evidence="11">
    <location>
        <position position="16"/>
    </location>
    <ligand>
        <name>ADP</name>
        <dbReference type="ChEBI" id="CHEBI:456216"/>
    </ligand>
</feature>
<organism evidence="15 16">
    <name type="scientific">Clostridium grantii DSM 8605</name>
    <dbReference type="NCBI Taxonomy" id="1121316"/>
    <lineage>
        <taxon>Bacteria</taxon>
        <taxon>Bacillati</taxon>
        <taxon>Bacillota</taxon>
        <taxon>Clostridia</taxon>
        <taxon>Eubacteriales</taxon>
        <taxon>Clostridiaceae</taxon>
        <taxon>Clostridium</taxon>
    </lineage>
</organism>
<evidence type="ECO:0000256" key="7">
    <source>
        <dbReference type="ARBA" id="ARBA00022840"/>
    </source>
</evidence>
<feature type="binding site" evidence="11">
    <location>
        <position position="134"/>
    </location>
    <ligand>
        <name>sn-glycerol 3-phosphate</name>
        <dbReference type="ChEBI" id="CHEBI:57597"/>
    </ligand>
</feature>
<feature type="domain" description="Carbohydrate kinase FGGY N-terminal" evidence="13">
    <location>
        <begin position="4"/>
        <end position="250"/>
    </location>
</feature>
<evidence type="ECO:0000256" key="2">
    <source>
        <dbReference type="ARBA" id="ARBA00009156"/>
    </source>
</evidence>
<feature type="binding site" evidence="11">
    <location>
        <position position="243"/>
    </location>
    <ligand>
        <name>glycerol</name>
        <dbReference type="ChEBI" id="CHEBI:17754"/>
    </ligand>
</feature>
<feature type="binding site" evidence="11">
    <location>
        <position position="265"/>
    </location>
    <ligand>
        <name>ATP</name>
        <dbReference type="ChEBI" id="CHEBI:30616"/>
    </ligand>
</feature>
<sequence length="499" mass="55943">MEKYIMALDQGTSSSRCILFNHSGEVVAITQKEVNQIYPKAGWVEHDPIEIWTEILNLAKEALNKVNATANEIASIGITNQRETIVVWNKNTGKPIYNAIVWQCRRTAEYCDNLREKISDEKVKEKTGLVIDAYFSGSKINWILENVERAREQAEKEELLCGTIDTWLIWNLTKGKVHITDHTNASRTMIYNIHKLEWDKELLSEMNIPISMLPEVKPSSCIYGETDKKIFGENIKIAGDAGDQQAALFGQTCFKEGMAKNTFGTGCFLLMNTGSRPVKSKHGLLTTIAASTSKEVDYALEGSVFVGGAVIQWLRDELTLIETAPESEKYCESVDDTNGVYLVPAFVGIGAPYWDAYARGTMMGLTRGTRKEHIIRAAVESMAYQTYDVLVAMSEDSGIELESLKVDGGGASNNFLMQFQASLLKIPVERPKVVETTALGAAYLAGLAVGYWKDKEELSQNWTMDRIFKPSLETENRQQMLAQWHRAVNRSLGWLKYND</sequence>
<feature type="binding site" evidence="11">
    <location>
        <position position="12"/>
    </location>
    <ligand>
        <name>ATP</name>
        <dbReference type="ChEBI" id="CHEBI:30616"/>
    </ligand>
</feature>
<feature type="binding site" evidence="11">
    <location>
        <position position="312"/>
    </location>
    <ligand>
        <name>ATP</name>
        <dbReference type="ChEBI" id="CHEBI:30616"/>
    </ligand>
</feature>
<comment type="function">
    <text evidence="9 11">Key enzyme in the regulation of glycerol uptake and metabolism. Catalyzes the phosphorylation of glycerol to yield sn-glycerol 3-phosphate.</text>
</comment>
<feature type="binding site" evidence="11">
    <location>
        <position position="308"/>
    </location>
    <ligand>
        <name>ADP</name>
        <dbReference type="ChEBI" id="CHEBI:456216"/>
    </ligand>
</feature>
<keyword evidence="7 11" id="KW-0067">ATP-binding</keyword>
<feature type="domain" description="Carbohydrate kinase FGGY C-terminal" evidence="14">
    <location>
        <begin position="260"/>
        <end position="448"/>
    </location>
</feature>
<feature type="binding site" evidence="11">
    <location>
        <position position="409"/>
    </location>
    <ligand>
        <name>ADP</name>
        <dbReference type="ChEBI" id="CHEBI:456216"/>
    </ligand>
</feature>
<evidence type="ECO:0000256" key="5">
    <source>
        <dbReference type="ARBA" id="ARBA00022777"/>
    </source>
</evidence>
<comment type="pathway">
    <text evidence="1 11">Polyol metabolism; glycerol degradation via glycerol kinase pathway; sn-glycerol 3-phosphate from glycerol: step 1/1.</text>
</comment>